<dbReference type="EMBL" id="JAZBJZ010000040">
    <property type="protein sequence ID" value="MEE3717381.1"/>
    <property type="molecule type" value="Genomic_DNA"/>
</dbReference>
<reference evidence="1" key="1">
    <citation type="submission" date="2024-01" db="EMBL/GenBank/DDBJ databases">
        <title>Bank of Algae and Cyanobacteria of the Azores (BACA) strain genomes.</title>
        <authorList>
            <person name="Luz R."/>
            <person name="Cordeiro R."/>
            <person name="Fonseca A."/>
            <person name="Goncalves V."/>
        </authorList>
    </citation>
    <scope>NUCLEOTIDE SEQUENCE</scope>
    <source>
        <strain evidence="1">BACA0141</strain>
    </source>
</reference>
<dbReference type="GO" id="GO:0032259">
    <property type="term" value="P:methylation"/>
    <property type="evidence" value="ECO:0007669"/>
    <property type="project" value="UniProtKB-KW"/>
</dbReference>
<dbReference type="InterPro" id="IPR029063">
    <property type="entry name" value="SAM-dependent_MTases_sf"/>
</dbReference>
<comment type="caution">
    <text evidence="1">The sequence shown here is derived from an EMBL/GenBank/DDBJ whole genome shotgun (WGS) entry which is preliminary data.</text>
</comment>
<accession>A0AAW9Q436</accession>
<sequence>MINRLAKQIFFGVTPPILTGLIRQLIHRSKHQQNDELKGFHESKQSIESDEYIQWICQILGGWLSAGHGNIAAFDYAIKQMPENGAVIEIGSFLGLSTNIIAYLTIKHDRKNPFFSCDPWLFECTEEPIGGYFDASRKEYRDYAKKVFEMNLELFSGNRKPYAIEDLSGNFLENWHAKSTAQDVFGRSIEFGGSISFAYIDGAHTYEAAKEDFLGIDRYLLPGGFVLFDDSADDSPFDCKKVVAEVIANPAYELVCKTPNYFFRKIK</sequence>
<keyword evidence="1" id="KW-0489">Methyltransferase</keyword>
<organism evidence="1 2">
    <name type="scientific">Tumidithrix elongata BACA0141</name>
    <dbReference type="NCBI Taxonomy" id="2716417"/>
    <lineage>
        <taxon>Bacteria</taxon>
        <taxon>Bacillati</taxon>
        <taxon>Cyanobacteriota</taxon>
        <taxon>Cyanophyceae</taxon>
        <taxon>Pseudanabaenales</taxon>
        <taxon>Pseudanabaenaceae</taxon>
        <taxon>Tumidithrix</taxon>
        <taxon>Tumidithrix elongata</taxon>
    </lineage>
</organism>
<protein>
    <submittedName>
        <fullName evidence="1">Class I SAM-dependent methyltransferase</fullName>
        <ecNumber evidence="1">2.1.1.-</ecNumber>
    </submittedName>
</protein>
<dbReference type="Pfam" id="PF13578">
    <property type="entry name" value="Methyltransf_24"/>
    <property type="match status" value="1"/>
</dbReference>
<proteinExistence type="predicted"/>
<gene>
    <name evidence="1" type="ORF">V2H45_11525</name>
</gene>
<dbReference type="GO" id="GO:0008168">
    <property type="term" value="F:methyltransferase activity"/>
    <property type="evidence" value="ECO:0007669"/>
    <property type="project" value="UniProtKB-KW"/>
</dbReference>
<keyword evidence="1" id="KW-0808">Transferase</keyword>
<dbReference type="SUPFAM" id="SSF53335">
    <property type="entry name" value="S-adenosyl-L-methionine-dependent methyltransferases"/>
    <property type="match status" value="1"/>
</dbReference>
<dbReference type="RefSeq" id="WP_330483810.1">
    <property type="nucleotide sequence ID" value="NZ_JAZBJZ010000040.1"/>
</dbReference>
<evidence type="ECO:0000313" key="1">
    <source>
        <dbReference type="EMBL" id="MEE3717381.1"/>
    </source>
</evidence>
<dbReference type="AlphaFoldDB" id="A0AAW9Q436"/>
<dbReference type="Proteomes" id="UP001333818">
    <property type="component" value="Unassembled WGS sequence"/>
</dbReference>
<dbReference type="EC" id="2.1.1.-" evidence="1"/>
<dbReference type="Gene3D" id="3.40.50.150">
    <property type="entry name" value="Vaccinia Virus protein VP39"/>
    <property type="match status" value="1"/>
</dbReference>
<keyword evidence="2" id="KW-1185">Reference proteome</keyword>
<evidence type="ECO:0000313" key="2">
    <source>
        <dbReference type="Proteomes" id="UP001333818"/>
    </source>
</evidence>
<name>A0AAW9Q436_9CYAN</name>